<keyword evidence="2" id="KW-1185">Reference proteome</keyword>
<evidence type="ECO:0000313" key="1">
    <source>
        <dbReference type="Ensembl" id="ENSVKKP00000017068.1"/>
    </source>
</evidence>
<protein>
    <submittedName>
        <fullName evidence="1">Uncharacterized protein</fullName>
    </submittedName>
</protein>
<proteinExistence type="predicted"/>
<reference evidence="1" key="2">
    <citation type="submission" date="2025-09" db="UniProtKB">
        <authorList>
            <consortium name="Ensembl"/>
        </authorList>
    </citation>
    <scope>IDENTIFICATION</scope>
</reference>
<accession>A0A8D2Q3I2</accession>
<name>A0A8D2Q3I2_VARKO</name>
<dbReference type="Ensembl" id="ENSVKKT00000017493.1">
    <property type="protein sequence ID" value="ENSVKKP00000017068.1"/>
    <property type="gene ID" value="ENSVKKG00000011659.1"/>
</dbReference>
<dbReference type="Proteomes" id="UP000694545">
    <property type="component" value="Unplaced"/>
</dbReference>
<organism evidence="1 2">
    <name type="scientific">Varanus komodoensis</name>
    <name type="common">Komodo dragon</name>
    <dbReference type="NCBI Taxonomy" id="61221"/>
    <lineage>
        <taxon>Eukaryota</taxon>
        <taxon>Metazoa</taxon>
        <taxon>Chordata</taxon>
        <taxon>Craniata</taxon>
        <taxon>Vertebrata</taxon>
        <taxon>Euteleostomi</taxon>
        <taxon>Lepidosauria</taxon>
        <taxon>Squamata</taxon>
        <taxon>Bifurcata</taxon>
        <taxon>Unidentata</taxon>
        <taxon>Episquamata</taxon>
        <taxon>Toxicofera</taxon>
        <taxon>Anguimorpha</taxon>
        <taxon>Paleoanguimorpha</taxon>
        <taxon>Varanoidea</taxon>
        <taxon>Varanidae</taxon>
        <taxon>Varanus</taxon>
    </lineage>
</organism>
<sequence length="121" mass="13402">MPASYWLSLWKERETSQLPIPFCSSRVSSLSEGVVCGVAPHKCCKRVGGNFSNINYVLPSIRGFPTLGALKNAFFFFFLRRYPFRPKPSGCILFTTQYAHLALINHAYASILITPGVAAPS</sequence>
<evidence type="ECO:0000313" key="2">
    <source>
        <dbReference type="Proteomes" id="UP000694545"/>
    </source>
</evidence>
<dbReference type="AlphaFoldDB" id="A0A8D2Q3I2"/>
<reference evidence="1" key="1">
    <citation type="submission" date="2025-08" db="UniProtKB">
        <authorList>
            <consortium name="Ensembl"/>
        </authorList>
    </citation>
    <scope>IDENTIFICATION</scope>
</reference>